<keyword evidence="4" id="KW-1185">Reference proteome</keyword>
<evidence type="ECO:0000313" key="3">
    <source>
        <dbReference type="EMBL" id="PAV14781.1"/>
    </source>
</evidence>
<keyword evidence="2" id="KW-0812">Transmembrane</keyword>
<name>A0A286U5C8_9AGAM</name>
<keyword evidence="2" id="KW-0472">Membrane</keyword>
<dbReference type="EMBL" id="NBII01000011">
    <property type="protein sequence ID" value="PAV14781.1"/>
    <property type="molecule type" value="Genomic_DNA"/>
</dbReference>
<dbReference type="Proteomes" id="UP000217199">
    <property type="component" value="Unassembled WGS sequence"/>
</dbReference>
<organism evidence="3 4">
    <name type="scientific">Pyrrhoderma noxium</name>
    <dbReference type="NCBI Taxonomy" id="2282107"/>
    <lineage>
        <taxon>Eukaryota</taxon>
        <taxon>Fungi</taxon>
        <taxon>Dikarya</taxon>
        <taxon>Basidiomycota</taxon>
        <taxon>Agaricomycotina</taxon>
        <taxon>Agaricomycetes</taxon>
        <taxon>Hymenochaetales</taxon>
        <taxon>Hymenochaetaceae</taxon>
        <taxon>Pyrrhoderma</taxon>
    </lineage>
</organism>
<proteinExistence type="predicted"/>
<dbReference type="AlphaFoldDB" id="A0A286U5C8"/>
<accession>A0A286U5C8</accession>
<feature type="region of interest" description="Disordered" evidence="1">
    <location>
        <begin position="45"/>
        <end position="75"/>
    </location>
</feature>
<comment type="caution">
    <text evidence="3">The sequence shown here is derived from an EMBL/GenBank/DDBJ whole genome shotgun (WGS) entry which is preliminary data.</text>
</comment>
<feature type="compositionally biased region" description="Basic and acidic residues" evidence="1">
    <location>
        <begin position="95"/>
        <end position="105"/>
    </location>
</feature>
<dbReference type="InParanoid" id="A0A286U5C8"/>
<evidence type="ECO:0000256" key="2">
    <source>
        <dbReference type="SAM" id="Phobius"/>
    </source>
</evidence>
<feature type="compositionally biased region" description="Polar residues" evidence="1">
    <location>
        <begin position="113"/>
        <end position="127"/>
    </location>
</feature>
<protein>
    <submittedName>
        <fullName evidence="3">Uncharacterized protein</fullName>
    </submittedName>
</protein>
<evidence type="ECO:0000256" key="1">
    <source>
        <dbReference type="SAM" id="MobiDB-lite"/>
    </source>
</evidence>
<feature type="region of interest" description="Disordered" evidence="1">
    <location>
        <begin position="95"/>
        <end position="128"/>
    </location>
</feature>
<feature type="transmembrane region" description="Helical" evidence="2">
    <location>
        <begin position="7"/>
        <end position="28"/>
    </location>
</feature>
<keyword evidence="2" id="KW-1133">Transmembrane helix</keyword>
<reference evidence="3 4" key="1">
    <citation type="journal article" date="2017" name="Mol. Ecol.">
        <title>Comparative and population genomic landscape of Phellinus noxius: A hypervariable fungus causing root rot in trees.</title>
        <authorList>
            <person name="Chung C.L."/>
            <person name="Lee T.J."/>
            <person name="Akiba M."/>
            <person name="Lee H.H."/>
            <person name="Kuo T.H."/>
            <person name="Liu D."/>
            <person name="Ke H.M."/>
            <person name="Yokoi T."/>
            <person name="Roa M.B."/>
            <person name="Lu M.J."/>
            <person name="Chang Y.Y."/>
            <person name="Ann P.J."/>
            <person name="Tsai J.N."/>
            <person name="Chen C.Y."/>
            <person name="Tzean S.S."/>
            <person name="Ota Y."/>
            <person name="Hattori T."/>
            <person name="Sahashi N."/>
            <person name="Liou R.F."/>
            <person name="Kikuchi T."/>
            <person name="Tsai I.J."/>
        </authorList>
    </citation>
    <scope>NUCLEOTIDE SEQUENCE [LARGE SCALE GENOMIC DNA]</scope>
    <source>
        <strain evidence="3 4">FFPRI411160</strain>
    </source>
</reference>
<gene>
    <name evidence="3" type="ORF">PNOK_0933400</name>
</gene>
<sequence length="151" mass="16786">MFNLSDIFNLMAFLSALPFFIFIAKNIIDEPNHISIPAPAELSMGVASDHRSGEATNDELPPPYSPGDYGRRFLHTRQPPMNQHISALLPFGERSTRHPLRERVPRSGASRGQPPNTENQSRESIPCTSPGLDFVNSRLILTVICICVDCE</sequence>
<evidence type="ECO:0000313" key="4">
    <source>
        <dbReference type="Proteomes" id="UP000217199"/>
    </source>
</evidence>